<dbReference type="EMBL" id="MU273651">
    <property type="protein sequence ID" value="KAI0029887.1"/>
    <property type="molecule type" value="Genomic_DNA"/>
</dbReference>
<gene>
    <name evidence="1" type="ORF">K488DRAFT_55397</name>
</gene>
<reference evidence="1" key="2">
    <citation type="journal article" date="2022" name="New Phytol.">
        <title>Evolutionary transition to the ectomycorrhizal habit in the genomes of a hyperdiverse lineage of mushroom-forming fungi.</title>
        <authorList>
            <person name="Looney B."/>
            <person name="Miyauchi S."/>
            <person name="Morin E."/>
            <person name="Drula E."/>
            <person name="Courty P.E."/>
            <person name="Kohler A."/>
            <person name="Kuo A."/>
            <person name="LaButti K."/>
            <person name="Pangilinan J."/>
            <person name="Lipzen A."/>
            <person name="Riley R."/>
            <person name="Andreopoulos W."/>
            <person name="He G."/>
            <person name="Johnson J."/>
            <person name="Nolan M."/>
            <person name="Tritt A."/>
            <person name="Barry K.W."/>
            <person name="Grigoriev I.V."/>
            <person name="Nagy L.G."/>
            <person name="Hibbett D."/>
            <person name="Henrissat B."/>
            <person name="Matheny P.B."/>
            <person name="Labbe J."/>
            <person name="Martin F.M."/>
        </authorList>
    </citation>
    <scope>NUCLEOTIDE SEQUENCE</scope>
    <source>
        <strain evidence="1">EC-137</strain>
    </source>
</reference>
<evidence type="ECO:0000313" key="2">
    <source>
        <dbReference type="Proteomes" id="UP000814128"/>
    </source>
</evidence>
<keyword evidence="2" id="KW-1185">Reference proteome</keyword>
<protein>
    <submittedName>
        <fullName evidence="1">LYAR-type C2HC zinc finger-domain-containing protein</fullName>
    </submittedName>
</protein>
<organism evidence="1 2">
    <name type="scientific">Vararia minispora EC-137</name>
    <dbReference type="NCBI Taxonomy" id="1314806"/>
    <lineage>
        <taxon>Eukaryota</taxon>
        <taxon>Fungi</taxon>
        <taxon>Dikarya</taxon>
        <taxon>Basidiomycota</taxon>
        <taxon>Agaricomycotina</taxon>
        <taxon>Agaricomycetes</taxon>
        <taxon>Russulales</taxon>
        <taxon>Lachnocladiaceae</taxon>
        <taxon>Vararia</taxon>
    </lineage>
</organism>
<feature type="non-terminal residue" evidence="1">
    <location>
        <position position="1"/>
    </location>
</feature>
<proteinExistence type="predicted"/>
<comment type="caution">
    <text evidence="1">The sequence shown here is derived from an EMBL/GenBank/DDBJ whole genome shotgun (WGS) entry which is preliminary data.</text>
</comment>
<accession>A0ACB8QE11</accession>
<dbReference type="Proteomes" id="UP000814128">
    <property type="component" value="Unassembled WGS sequence"/>
</dbReference>
<evidence type="ECO:0000313" key="1">
    <source>
        <dbReference type="EMBL" id="KAI0029887.1"/>
    </source>
</evidence>
<sequence length="67" mass="7594">ACNDVVKKPKLDAHWGKCHSPFTCIDCNKTFNGPPQYKGHTSCISEAEKYQKSLYKGPKTVRRLLLL</sequence>
<name>A0ACB8QE11_9AGAM</name>
<reference evidence="1" key="1">
    <citation type="submission" date="2021-02" db="EMBL/GenBank/DDBJ databases">
        <authorList>
            <consortium name="DOE Joint Genome Institute"/>
            <person name="Ahrendt S."/>
            <person name="Looney B.P."/>
            <person name="Miyauchi S."/>
            <person name="Morin E."/>
            <person name="Drula E."/>
            <person name="Courty P.E."/>
            <person name="Chicoki N."/>
            <person name="Fauchery L."/>
            <person name="Kohler A."/>
            <person name="Kuo A."/>
            <person name="Labutti K."/>
            <person name="Pangilinan J."/>
            <person name="Lipzen A."/>
            <person name="Riley R."/>
            <person name="Andreopoulos W."/>
            <person name="He G."/>
            <person name="Johnson J."/>
            <person name="Barry K.W."/>
            <person name="Grigoriev I.V."/>
            <person name="Nagy L."/>
            <person name="Hibbett D."/>
            <person name="Henrissat B."/>
            <person name="Matheny P.B."/>
            <person name="Labbe J."/>
            <person name="Martin F."/>
        </authorList>
    </citation>
    <scope>NUCLEOTIDE SEQUENCE</scope>
    <source>
        <strain evidence="1">EC-137</strain>
    </source>
</reference>